<evidence type="ECO:0000313" key="2">
    <source>
        <dbReference type="EMBL" id="CAD8130435.1"/>
    </source>
</evidence>
<dbReference type="EMBL" id="CAJJDN010000289">
    <property type="protein sequence ID" value="CAD8130435.1"/>
    <property type="molecule type" value="Genomic_DNA"/>
</dbReference>
<proteinExistence type="predicted"/>
<gene>
    <name evidence="1" type="ORF">PSON_ATCC_30995.1.T1300133</name>
    <name evidence="2" type="ORF">PSON_ATCC_30995.1.T2890004</name>
</gene>
<protein>
    <submittedName>
        <fullName evidence="2">Uncharacterized protein</fullName>
    </submittedName>
</protein>
<sequence length="49" mass="5814">MKILEKTKFSEMDSPLIIKTRFVLQKDLQGFRSVLESESKLLFNRIQLN</sequence>
<keyword evidence="3" id="KW-1185">Reference proteome</keyword>
<dbReference type="AlphaFoldDB" id="A0A8S1RTU6"/>
<reference evidence="2" key="1">
    <citation type="submission" date="2021-01" db="EMBL/GenBank/DDBJ databases">
        <authorList>
            <consortium name="Genoscope - CEA"/>
            <person name="William W."/>
        </authorList>
    </citation>
    <scope>NUCLEOTIDE SEQUENCE</scope>
</reference>
<comment type="caution">
    <text evidence="2">The sequence shown here is derived from an EMBL/GenBank/DDBJ whole genome shotgun (WGS) entry which is preliminary data.</text>
</comment>
<evidence type="ECO:0000313" key="1">
    <source>
        <dbReference type="EMBL" id="CAD8121203.1"/>
    </source>
</evidence>
<evidence type="ECO:0000313" key="3">
    <source>
        <dbReference type="Proteomes" id="UP000692954"/>
    </source>
</evidence>
<dbReference type="EMBL" id="CAJJDN010000130">
    <property type="protein sequence ID" value="CAD8121203.1"/>
    <property type="molecule type" value="Genomic_DNA"/>
</dbReference>
<accession>A0A8S1RTU6</accession>
<name>A0A8S1RTU6_9CILI</name>
<organism evidence="2 3">
    <name type="scientific">Paramecium sonneborni</name>
    <dbReference type="NCBI Taxonomy" id="65129"/>
    <lineage>
        <taxon>Eukaryota</taxon>
        <taxon>Sar</taxon>
        <taxon>Alveolata</taxon>
        <taxon>Ciliophora</taxon>
        <taxon>Intramacronucleata</taxon>
        <taxon>Oligohymenophorea</taxon>
        <taxon>Peniculida</taxon>
        <taxon>Parameciidae</taxon>
        <taxon>Paramecium</taxon>
    </lineage>
</organism>
<dbReference type="Proteomes" id="UP000692954">
    <property type="component" value="Unassembled WGS sequence"/>
</dbReference>